<feature type="domain" description="Galectin" evidence="4">
    <location>
        <begin position="181"/>
        <end position="308"/>
    </location>
</feature>
<dbReference type="PROSITE" id="PS51304">
    <property type="entry name" value="GALECTIN"/>
    <property type="match status" value="2"/>
</dbReference>
<dbReference type="InterPro" id="IPR044156">
    <property type="entry name" value="Galectin-like"/>
</dbReference>
<accession>A0A6A5H4U5</accession>
<dbReference type="CDD" id="cd00070">
    <property type="entry name" value="GLECT"/>
    <property type="match status" value="2"/>
</dbReference>
<keyword evidence="1 2" id="KW-0430">Lectin</keyword>
<organism evidence="5 6">
    <name type="scientific">Caenorhabditis remanei</name>
    <name type="common">Caenorhabditis vulgaris</name>
    <dbReference type="NCBI Taxonomy" id="31234"/>
    <lineage>
        <taxon>Eukaryota</taxon>
        <taxon>Metazoa</taxon>
        <taxon>Ecdysozoa</taxon>
        <taxon>Nematoda</taxon>
        <taxon>Chromadorea</taxon>
        <taxon>Rhabditida</taxon>
        <taxon>Rhabditina</taxon>
        <taxon>Rhabditomorpha</taxon>
        <taxon>Rhabditoidea</taxon>
        <taxon>Rhabditidae</taxon>
        <taxon>Peloderinae</taxon>
        <taxon>Caenorhabditis</taxon>
    </lineage>
</organism>
<dbReference type="InterPro" id="IPR013320">
    <property type="entry name" value="ConA-like_dom_sf"/>
</dbReference>
<dbReference type="SUPFAM" id="SSF49899">
    <property type="entry name" value="Concanavalin A-like lectins/glucanases"/>
    <property type="match status" value="2"/>
</dbReference>
<dbReference type="FunFam" id="2.60.120.200:FF:000145">
    <property type="entry name" value="Galectin"/>
    <property type="match status" value="1"/>
</dbReference>
<dbReference type="Proteomes" id="UP000483820">
    <property type="component" value="Chromosome III"/>
</dbReference>
<evidence type="ECO:0000313" key="6">
    <source>
        <dbReference type="Proteomes" id="UP000483820"/>
    </source>
</evidence>
<feature type="chain" id="PRO_5025643627" description="Galectin" evidence="3">
    <location>
        <begin position="20"/>
        <end position="309"/>
    </location>
</feature>
<feature type="domain" description="Galectin" evidence="4">
    <location>
        <begin position="40"/>
        <end position="172"/>
    </location>
</feature>
<evidence type="ECO:0000256" key="1">
    <source>
        <dbReference type="ARBA" id="ARBA00022734"/>
    </source>
</evidence>
<gene>
    <name evidence="5" type="ORF">GCK72_009738</name>
</gene>
<dbReference type="FunFam" id="2.60.120.200:FF:000276">
    <property type="entry name" value="Galectin"/>
    <property type="match status" value="1"/>
</dbReference>
<dbReference type="GO" id="GO:0016936">
    <property type="term" value="F:galactoside binding"/>
    <property type="evidence" value="ECO:0007669"/>
    <property type="project" value="TreeGrafter"/>
</dbReference>
<sequence length="309" mass="35509">MMLMMSSLASKLVFIAVDTLHRLLSKMTSHENDTPLPVPYTSRLGQPLEAGQTLNVHGKINEGAQVAELNLLRGGGEITPNTQVILHLKLNFKDKKIVMNSYDNGVWGKEERESIPFKAGEDFDLRIRVLEESFEISADNKKIHEFKYRLPFQSIEYLSVRGEVSLNGIHWGGRFYQLPWETGFPAGHLEKGQRIHLYGVPKGDRWSFDLVARNQDVLFHFNPRLKEKVVVRNSHRNGFWDNEEREGASPFKKDVGFDLTIINEEFSIQIFINRERFGTFQHRTQNPIGDYIGLRIDGEVEVTGIEFSH</sequence>
<evidence type="ECO:0000256" key="2">
    <source>
        <dbReference type="RuleBase" id="RU102079"/>
    </source>
</evidence>
<protein>
    <recommendedName>
        <fullName evidence="2">Galectin</fullName>
    </recommendedName>
</protein>
<dbReference type="KEGG" id="crq:GCK72_009738"/>
<evidence type="ECO:0000259" key="4">
    <source>
        <dbReference type="PROSITE" id="PS51304"/>
    </source>
</evidence>
<comment type="caution">
    <text evidence="5">The sequence shown here is derived from an EMBL/GenBank/DDBJ whole genome shotgun (WGS) entry which is preliminary data.</text>
</comment>
<evidence type="ECO:0000256" key="3">
    <source>
        <dbReference type="SAM" id="SignalP"/>
    </source>
</evidence>
<keyword evidence="3" id="KW-0732">Signal</keyword>
<feature type="signal peptide" evidence="3">
    <location>
        <begin position="1"/>
        <end position="19"/>
    </location>
</feature>
<dbReference type="PANTHER" id="PTHR11346">
    <property type="entry name" value="GALECTIN"/>
    <property type="match status" value="1"/>
</dbReference>
<dbReference type="CTD" id="9825902"/>
<dbReference type="GeneID" id="9825902"/>
<dbReference type="GO" id="GO:0030246">
    <property type="term" value="F:carbohydrate binding"/>
    <property type="evidence" value="ECO:0007669"/>
    <property type="project" value="UniProtKB-UniRule"/>
</dbReference>
<evidence type="ECO:0000313" key="5">
    <source>
        <dbReference type="EMBL" id="KAF1761482.1"/>
    </source>
</evidence>
<dbReference type="InterPro" id="IPR001079">
    <property type="entry name" value="Galectin_CRD"/>
</dbReference>
<dbReference type="SMART" id="SM00908">
    <property type="entry name" value="Gal-bind_lectin"/>
    <property type="match status" value="2"/>
</dbReference>
<dbReference type="RefSeq" id="XP_003113224.2">
    <property type="nucleotide sequence ID" value="XM_003113176.2"/>
</dbReference>
<dbReference type="PANTHER" id="PTHR11346:SF116">
    <property type="entry name" value="GALECTIN"/>
    <property type="match status" value="1"/>
</dbReference>
<proteinExistence type="predicted"/>
<dbReference type="AlphaFoldDB" id="A0A6A5H4U5"/>
<dbReference type="SMART" id="SM00276">
    <property type="entry name" value="GLECT"/>
    <property type="match status" value="2"/>
</dbReference>
<dbReference type="Pfam" id="PF00337">
    <property type="entry name" value="Gal-bind_lectin"/>
    <property type="match status" value="2"/>
</dbReference>
<dbReference type="EMBL" id="WUAV01000003">
    <property type="protein sequence ID" value="KAF1761482.1"/>
    <property type="molecule type" value="Genomic_DNA"/>
</dbReference>
<dbReference type="Gene3D" id="2.60.120.200">
    <property type="match status" value="2"/>
</dbReference>
<name>A0A6A5H4U5_CAERE</name>
<reference evidence="5 6" key="1">
    <citation type="submission" date="2019-12" db="EMBL/GenBank/DDBJ databases">
        <title>Chromosome-level assembly of the Caenorhabditis remanei genome.</title>
        <authorList>
            <person name="Teterina A.A."/>
            <person name="Willis J.H."/>
            <person name="Phillips P.C."/>
        </authorList>
    </citation>
    <scope>NUCLEOTIDE SEQUENCE [LARGE SCALE GENOMIC DNA]</scope>
    <source>
        <strain evidence="5 6">PX506</strain>
        <tissue evidence="5">Whole organism</tissue>
    </source>
</reference>